<sequence>MENIRVFEEGGYIHFILRPEELMRLRYSEQSTIAFSAFMDGWLGQMKTQVRQNTMDGYRYAFEKHIRPFFDARGMTLATARPMDFQDFVNFKFEQGLSPTSIAKFHSIMHKCLKYAVALQIIPNNPADNVMLPKRRRFRGQVYDRAQLNVFLAAALQSPAEAAFVLAASYGLRRSECAGLRWSAIDFRARRMVINHTAILSNGRILYVDNVKTRSSYRTLPLSDSLRRYLTDLRRRQKENRRKYGKAYHQSDYVCVREDGTPLRPDYISREFGRVCRRAGLPCIRFHDLRHSVATLLLQQGFSLKQIQEWLGHSDIATTANVYAHVPYVEKESIAKSAIPIIEI</sequence>
<dbReference type="PROSITE" id="PS51898">
    <property type="entry name" value="TYR_RECOMBINASE"/>
    <property type="match status" value="1"/>
</dbReference>
<evidence type="ECO:0000313" key="9">
    <source>
        <dbReference type="EMBL" id="MBC5696715.1"/>
    </source>
</evidence>
<reference evidence="9 10" key="1">
    <citation type="submission" date="2020-08" db="EMBL/GenBank/DDBJ databases">
        <title>Genome public.</title>
        <authorList>
            <person name="Liu C."/>
            <person name="Sun Q."/>
        </authorList>
    </citation>
    <scope>NUCLEOTIDE SEQUENCE [LARGE SCALE GENOMIC DNA]</scope>
    <source>
        <strain evidence="9 10">M2</strain>
    </source>
</reference>
<dbReference type="Pfam" id="PF00589">
    <property type="entry name" value="Phage_integrase"/>
    <property type="match status" value="1"/>
</dbReference>
<dbReference type="CDD" id="cd01189">
    <property type="entry name" value="INT_ICEBs1_C_like"/>
    <property type="match status" value="1"/>
</dbReference>
<dbReference type="InterPro" id="IPR002104">
    <property type="entry name" value="Integrase_catalytic"/>
</dbReference>
<dbReference type="InterPro" id="IPR004107">
    <property type="entry name" value="Integrase_SAM-like_N"/>
</dbReference>
<name>A0ABR7GQY1_9FIRM</name>
<comment type="function">
    <text evidence="1">Site-specific tyrosine recombinase, which acts by catalyzing the cutting and rejoining of the recombining DNA molecules.</text>
</comment>
<feature type="domain" description="Tyr recombinase" evidence="7">
    <location>
        <begin position="137"/>
        <end position="336"/>
    </location>
</feature>
<evidence type="ECO:0000256" key="1">
    <source>
        <dbReference type="ARBA" id="ARBA00003283"/>
    </source>
</evidence>
<proteinExistence type="inferred from homology"/>
<evidence type="ECO:0000256" key="3">
    <source>
        <dbReference type="ARBA" id="ARBA00022908"/>
    </source>
</evidence>
<dbReference type="InterPro" id="IPR050090">
    <property type="entry name" value="Tyrosine_recombinase_XerCD"/>
</dbReference>
<accession>A0ABR7GQY1</accession>
<keyword evidence="5" id="KW-0233">DNA recombination</keyword>
<dbReference type="PROSITE" id="PS51900">
    <property type="entry name" value="CB"/>
    <property type="match status" value="1"/>
</dbReference>
<keyword evidence="3" id="KW-0229">DNA integration</keyword>
<dbReference type="PANTHER" id="PTHR30349">
    <property type="entry name" value="PHAGE INTEGRASE-RELATED"/>
    <property type="match status" value="1"/>
</dbReference>
<dbReference type="Proteomes" id="UP000641741">
    <property type="component" value="Unassembled WGS sequence"/>
</dbReference>
<protein>
    <submittedName>
        <fullName evidence="9">Site-specific integrase</fullName>
    </submittedName>
</protein>
<comment type="caution">
    <text evidence="9">The sequence shown here is derived from an EMBL/GenBank/DDBJ whole genome shotgun (WGS) entry which is preliminary data.</text>
</comment>
<evidence type="ECO:0000313" key="10">
    <source>
        <dbReference type="Proteomes" id="UP000641741"/>
    </source>
</evidence>
<evidence type="ECO:0000256" key="5">
    <source>
        <dbReference type="ARBA" id="ARBA00023172"/>
    </source>
</evidence>
<dbReference type="InterPro" id="IPR044068">
    <property type="entry name" value="CB"/>
</dbReference>
<gene>
    <name evidence="9" type="ORF">H8S02_12360</name>
</gene>
<dbReference type="EMBL" id="JACOPK010000019">
    <property type="protein sequence ID" value="MBC5696715.1"/>
    <property type="molecule type" value="Genomic_DNA"/>
</dbReference>
<keyword evidence="4 6" id="KW-0238">DNA-binding</keyword>
<evidence type="ECO:0000256" key="4">
    <source>
        <dbReference type="ARBA" id="ARBA00023125"/>
    </source>
</evidence>
<dbReference type="PANTHER" id="PTHR30349:SF64">
    <property type="entry name" value="PROPHAGE INTEGRASE INTD-RELATED"/>
    <property type="match status" value="1"/>
</dbReference>
<keyword evidence="10" id="KW-1185">Reference proteome</keyword>
<evidence type="ECO:0000256" key="2">
    <source>
        <dbReference type="ARBA" id="ARBA00008857"/>
    </source>
</evidence>
<feature type="domain" description="Core-binding (CB)" evidence="8">
    <location>
        <begin position="33"/>
        <end position="117"/>
    </location>
</feature>
<dbReference type="Pfam" id="PF14659">
    <property type="entry name" value="Phage_int_SAM_3"/>
    <property type="match status" value="1"/>
</dbReference>
<evidence type="ECO:0000259" key="8">
    <source>
        <dbReference type="PROSITE" id="PS51900"/>
    </source>
</evidence>
<dbReference type="InterPro" id="IPR011010">
    <property type="entry name" value="DNA_brk_join_enz"/>
</dbReference>
<dbReference type="RefSeq" id="WP_118686049.1">
    <property type="nucleotide sequence ID" value="NZ_JACOPK010000019.1"/>
</dbReference>
<dbReference type="Gene3D" id="1.10.150.130">
    <property type="match status" value="1"/>
</dbReference>
<organism evidence="9 10">
    <name type="scientific">Agathobaculum hominis</name>
    <dbReference type="NCBI Taxonomy" id="2763014"/>
    <lineage>
        <taxon>Bacteria</taxon>
        <taxon>Bacillati</taxon>
        <taxon>Bacillota</taxon>
        <taxon>Clostridia</taxon>
        <taxon>Eubacteriales</taxon>
        <taxon>Butyricicoccaceae</taxon>
        <taxon>Agathobaculum</taxon>
    </lineage>
</organism>
<evidence type="ECO:0000259" key="7">
    <source>
        <dbReference type="PROSITE" id="PS51898"/>
    </source>
</evidence>
<dbReference type="InterPro" id="IPR010998">
    <property type="entry name" value="Integrase_recombinase_N"/>
</dbReference>
<dbReference type="InterPro" id="IPR013762">
    <property type="entry name" value="Integrase-like_cat_sf"/>
</dbReference>
<comment type="similarity">
    <text evidence="2">Belongs to the 'phage' integrase family.</text>
</comment>
<dbReference type="SUPFAM" id="SSF56349">
    <property type="entry name" value="DNA breaking-rejoining enzymes"/>
    <property type="match status" value="1"/>
</dbReference>
<evidence type="ECO:0000256" key="6">
    <source>
        <dbReference type="PROSITE-ProRule" id="PRU01248"/>
    </source>
</evidence>
<dbReference type="Gene3D" id="1.10.443.10">
    <property type="entry name" value="Intergrase catalytic core"/>
    <property type="match status" value="1"/>
</dbReference>